<evidence type="ECO:0000256" key="1">
    <source>
        <dbReference type="SAM" id="MobiDB-lite"/>
    </source>
</evidence>
<dbReference type="RefSeq" id="XP_022145458.1">
    <property type="nucleotide sequence ID" value="XM_022289766.1"/>
</dbReference>
<feature type="region of interest" description="Disordered" evidence="1">
    <location>
        <begin position="415"/>
        <end position="488"/>
    </location>
</feature>
<dbReference type="PANTHER" id="PTHR34057">
    <property type="entry name" value="ELONGATION FACTOR"/>
    <property type="match status" value="1"/>
</dbReference>
<protein>
    <submittedName>
        <fullName evidence="3">Uncharacterized protein LOC111014899</fullName>
    </submittedName>
</protein>
<gene>
    <name evidence="3" type="primary">LOC111014899</name>
</gene>
<dbReference type="InterPro" id="IPR038745">
    <property type="entry name" value="AT4G37440-like"/>
</dbReference>
<keyword evidence="2" id="KW-1185">Reference proteome</keyword>
<accession>A0A6J1CVZ4</accession>
<dbReference type="OrthoDB" id="21648at2759"/>
<dbReference type="PANTHER" id="PTHR34057:SF10">
    <property type="entry name" value="TRANSPOSASE, PTTA_EN_SPM, PLANT"/>
    <property type="match status" value="1"/>
</dbReference>
<organism evidence="2 3">
    <name type="scientific">Momordica charantia</name>
    <name type="common">Bitter gourd</name>
    <name type="synonym">Balsam pear</name>
    <dbReference type="NCBI Taxonomy" id="3673"/>
    <lineage>
        <taxon>Eukaryota</taxon>
        <taxon>Viridiplantae</taxon>
        <taxon>Streptophyta</taxon>
        <taxon>Embryophyta</taxon>
        <taxon>Tracheophyta</taxon>
        <taxon>Spermatophyta</taxon>
        <taxon>Magnoliopsida</taxon>
        <taxon>eudicotyledons</taxon>
        <taxon>Gunneridae</taxon>
        <taxon>Pentapetalae</taxon>
        <taxon>rosids</taxon>
        <taxon>fabids</taxon>
        <taxon>Cucurbitales</taxon>
        <taxon>Cucurbitaceae</taxon>
        <taxon>Momordiceae</taxon>
        <taxon>Momordica</taxon>
    </lineage>
</organism>
<reference evidence="3" key="1">
    <citation type="submission" date="2025-08" db="UniProtKB">
        <authorList>
            <consortium name="RefSeq"/>
        </authorList>
    </citation>
    <scope>IDENTIFICATION</scope>
    <source>
        <strain evidence="3">OHB3-1</strain>
    </source>
</reference>
<dbReference type="KEGG" id="mcha:111014899"/>
<dbReference type="CDD" id="cd11650">
    <property type="entry name" value="AT4G37440_like"/>
    <property type="match status" value="1"/>
</dbReference>
<sequence>MGPEIVPKVKEEALMEVSRGMEDKNAAQEEKNNFLQSASSCQDKILDMEAISVGRTVMLDGSDNMELDVIGCSDNCDEGPNGECNVSTENSSSFGDTVSGTDYGLLLDDEEVESQLYGGDNLRRMSNGYREVFPRKKKLTVHWRKFISPLMWRCRWLELQIKKLQSQAFKYDRELALYDQRKQSVYGNFSMEGFDVKSIGFSSHTQRHRVMKRKRRKKTEETTDVASYMGHHNLFSYYEKKRSLADDMALEDTFLKLDKTKNMRRYDINYFGTNATEGWEPSMLGGNDNILEDIFLKIEAVQSKVHMLKNRIDKVVNENPMKFASINQLNFLESSDDPSSPEDGNDALVRSLHEASQHISEHAFGDVLMPESANKNHGEVILLPDMIQSADCGSTRKVQMQNCAVKEELQLSEEVKGQSIEQPQELEEQKTIPPAAVSEADLASKNTEPNLQHDTKPLSAAKPNPSKKTKKRGRRKTGSSKRNQKATG</sequence>
<evidence type="ECO:0000313" key="3">
    <source>
        <dbReference type="RefSeq" id="XP_022145458.1"/>
    </source>
</evidence>
<dbReference type="GeneID" id="111014899"/>
<name>A0A6J1CVZ4_MOMCH</name>
<dbReference type="AlphaFoldDB" id="A0A6J1CVZ4"/>
<evidence type="ECO:0000313" key="2">
    <source>
        <dbReference type="Proteomes" id="UP000504603"/>
    </source>
</evidence>
<dbReference type="Proteomes" id="UP000504603">
    <property type="component" value="Unplaced"/>
</dbReference>
<feature type="compositionally biased region" description="Basic residues" evidence="1">
    <location>
        <begin position="465"/>
        <end position="488"/>
    </location>
</feature>
<proteinExistence type="predicted"/>